<dbReference type="InterPro" id="IPR039609">
    <property type="entry name" value="VQ_15/22"/>
</dbReference>
<evidence type="ECO:0000313" key="4">
    <source>
        <dbReference type="Proteomes" id="UP001055439"/>
    </source>
</evidence>
<dbReference type="Proteomes" id="UP001055439">
    <property type="component" value="Chromosome 8"/>
</dbReference>
<dbReference type="PANTHER" id="PTHR33179:SF9">
    <property type="entry name" value="OS01G0278000 PROTEIN"/>
    <property type="match status" value="1"/>
</dbReference>
<dbReference type="InterPro" id="IPR008889">
    <property type="entry name" value="VQ"/>
</dbReference>
<organism evidence="3 4">
    <name type="scientific">Musa troglodytarum</name>
    <name type="common">fe'i banana</name>
    <dbReference type="NCBI Taxonomy" id="320322"/>
    <lineage>
        <taxon>Eukaryota</taxon>
        <taxon>Viridiplantae</taxon>
        <taxon>Streptophyta</taxon>
        <taxon>Embryophyta</taxon>
        <taxon>Tracheophyta</taxon>
        <taxon>Spermatophyta</taxon>
        <taxon>Magnoliopsida</taxon>
        <taxon>Liliopsida</taxon>
        <taxon>Zingiberales</taxon>
        <taxon>Musaceae</taxon>
        <taxon>Musa</taxon>
    </lineage>
</organism>
<accession>A0A9E7HND7</accession>
<reference evidence="3" key="1">
    <citation type="submission" date="2022-05" db="EMBL/GenBank/DDBJ databases">
        <title>The Musa troglodytarum L. genome provides insights into the mechanism of non-climacteric behaviour and enrichment of carotenoids.</title>
        <authorList>
            <person name="Wang J."/>
        </authorList>
    </citation>
    <scope>NUCLEOTIDE SEQUENCE</scope>
    <source>
        <tissue evidence="3">Leaf</tissue>
    </source>
</reference>
<dbReference type="GO" id="GO:0006970">
    <property type="term" value="P:response to osmotic stress"/>
    <property type="evidence" value="ECO:0007669"/>
    <property type="project" value="TreeGrafter"/>
</dbReference>
<dbReference type="Pfam" id="PF05678">
    <property type="entry name" value="VQ"/>
    <property type="match status" value="1"/>
</dbReference>
<dbReference type="AlphaFoldDB" id="A0A9E7HND7"/>
<dbReference type="GO" id="GO:0005516">
    <property type="term" value="F:calmodulin binding"/>
    <property type="evidence" value="ECO:0007669"/>
    <property type="project" value="TreeGrafter"/>
</dbReference>
<evidence type="ECO:0000256" key="1">
    <source>
        <dbReference type="SAM" id="MobiDB-lite"/>
    </source>
</evidence>
<dbReference type="OrthoDB" id="780868at2759"/>
<feature type="region of interest" description="Disordered" evidence="1">
    <location>
        <begin position="46"/>
        <end position="76"/>
    </location>
</feature>
<feature type="region of interest" description="Disordered" evidence="1">
    <location>
        <begin position="98"/>
        <end position="120"/>
    </location>
</feature>
<name>A0A9E7HND7_9LILI</name>
<dbReference type="EMBL" id="CP097510">
    <property type="protein sequence ID" value="URE32703.1"/>
    <property type="molecule type" value="Genomic_DNA"/>
</dbReference>
<evidence type="ECO:0000313" key="3">
    <source>
        <dbReference type="EMBL" id="URE32703.1"/>
    </source>
</evidence>
<feature type="domain" description="VQ" evidence="2">
    <location>
        <begin position="73"/>
        <end position="98"/>
    </location>
</feature>
<feature type="compositionally biased region" description="Basic residues" evidence="1">
    <location>
        <begin position="62"/>
        <end position="72"/>
    </location>
</feature>
<dbReference type="PANTHER" id="PTHR33179">
    <property type="entry name" value="VQ MOTIF-CONTAINING PROTEIN"/>
    <property type="match status" value="1"/>
</dbReference>
<keyword evidence="4" id="KW-1185">Reference proteome</keyword>
<proteinExistence type="predicted"/>
<sequence>MAEDCSVLDPWMYRPYACISESAFAGENDALTKALQFSLLSEPASLAAGDPSRRRDPLTGRVSKKRKSRASKRSPTTYIAADPANFRELVQRITGTPTVEPAGEQQHRAAAGQGSRLLPSRDKSSFSFDRASLGGGQVDGPVLPECDPFSLLHTFDSWGGDLREITDDLSADV</sequence>
<evidence type="ECO:0000259" key="2">
    <source>
        <dbReference type="Pfam" id="PF05678"/>
    </source>
</evidence>
<dbReference type="GO" id="GO:0005634">
    <property type="term" value="C:nucleus"/>
    <property type="evidence" value="ECO:0007669"/>
    <property type="project" value="TreeGrafter"/>
</dbReference>
<gene>
    <name evidence="3" type="ORF">MUK42_06485</name>
</gene>
<protein>
    <submittedName>
        <fullName evidence="3">VQ motif</fullName>
    </submittedName>
</protein>